<organism evidence="4 5">
    <name type="scientific">Ephemerocybe angulata</name>
    <dbReference type="NCBI Taxonomy" id="980116"/>
    <lineage>
        <taxon>Eukaryota</taxon>
        <taxon>Fungi</taxon>
        <taxon>Dikarya</taxon>
        <taxon>Basidiomycota</taxon>
        <taxon>Agaricomycotina</taxon>
        <taxon>Agaricomycetes</taxon>
        <taxon>Agaricomycetidae</taxon>
        <taxon>Agaricales</taxon>
        <taxon>Agaricineae</taxon>
        <taxon>Psathyrellaceae</taxon>
        <taxon>Ephemerocybe</taxon>
    </lineage>
</organism>
<evidence type="ECO:0000259" key="3">
    <source>
        <dbReference type="Pfam" id="PF24883"/>
    </source>
</evidence>
<dbReference type="Gene3D" id="3.40.50.300">
    <property type="entry name" value="P-loop containing nucleotide triphosphate hydrolases"/>
    <property type="match status" value="1"/>
</dbReference>
<dbReference type="SUPFAM" id="SSF52540">
    <property type="entry name" value="P-loop containing nucleoside triphosphate hydrolases"/>
    <property type="match status" value="1"/>
</dbReference>
<dbReference type="OrthoDB" id="2836847at2759"/>
<feature type="compositionally biased region" description="Low complexity" evidence="2">
    <location>
        <begin position="379"/>
        <end position="390"/>
    </location>
</feature>
<feature type="domain" description="Nephrocystin 3-like N-terminal" evidence="3">
    <location>
        <begin position="172"/>
        <end position="328"/>
    </location>
</feature>
<name>A0A8H5C8F3_9AGAR</name>
<dbReference type="EMBL" id="JAACJK010000057">
    <property type="protein sequence ID" value="KAF5337127.1"/>
    <property type="molecule type" value="Genomic_DNA"/>
</dbReference>
<feature type="region of interest" description="Disordered" evidence="2">
    <location>
        <begin position="376"/>
        <end position="397"/>
    </location>
</feature>
<reference evidence="4 5" key="1">
    <citation type="journal article" date="2020" name="ISME J.">
        <title>Uncovering the hidden diversity of litter-decomposition mechanisms in mushroom-forming fungi.</title>
        <authorList>
            <person name="Floudas D."/>
            <person name="Bentzer J."/>
            <person name="Ahren D."/>
            <person name="Johansson T."/>
            <person name="Persson P."/>
            <person name="Tunlid A."/>
        </authorList>
    </citation>
    <scope>NUCLEOTIDE SEQUENCE [LARGE SCALE GENOMIC DNA]</scope>
    <source>
        <strain evidence="4 5">CBS 175.51</strain>
    </source>
</reference>
<evidence type="ECO:0000256" key="1">
    <source>
        <dbReference type="ARBA" id="ARBA00022737"/>
    </source>
</evidence>
<protein>
    <recommendedName>
        <fullName evidence="3">Nephrocystin 3-like N-terminal domain-containing protein</fullName>
    </recommendedName>
</protein>
<sequence>MPYPPASTSTIYSGSTDTIISCPISKHKKPGRIKTLVTGDRYWEKYTIEVIKEADAAVQKAERTKKLPITEREEHRIDGYIEDITTAQENYARFRTLKKPAKARISVGFMQESTISLNETRTKSKIHARRLLEGYAMFSQAKNDEWNMLGPWRHIPPCTIGLRRTPLERVIAWFESGHRGKRVHWLSGKRRCGKSAILHHIARKYDKLFPEGRRATVEFSGHITRKDFVDTFLATLLDQLAERDRQVKIILSQIGHSLRNDRYFSVTPMDKQIDTVFINTFSQLQAQSPFLIFVDGLDACDAGAVDALFDFIEHALSSPLPIYFIIASSDARALSVMSSISRAGLKGFVDTNEVIPYEDAIQEGIKEGLVALVNPPVQSSSDTSSDSPSDVNLDTDE</sequence>
<dbReference type="AlphaFoldDB" id="A0A8H5C8F3"/>
<evidence type="ECO:0000256" key="2">
    <source>
        <dbReference type="SAM" id="MobiDB-lite"/>
    </source>
</evidence>
<keyword evidence="5" id="KW-1185">Reference proteome</keyword>
<accession>A0A8H5C8F3</accession>
<proteinExistence type="predicted"/>
<dbReference type="InterPro" id="IPR056884">
    <property type="entry name" value="NPHP3-like_N"/>
</dbReference>
<comment type="caution">
    <text evidence="4">The sequence shown here is derived from an EMBL/GenBank/DDBJ whole genome shotgun (WGS) entry which is preliminary data.</text>
</comment>
<evidence type="ECO:0000313" key="5">
    <source>
        <dbReference type="Proteomes" id="UP000541558"/>
    </source>
</evidence>
<dbReference type="Pfam" id="PF24883">
    <property type="entry name" value="NPHP3_N"/>
    <property type="match status" value="1"/>
</dbReference>
<evidence type="ECO:0000313" key="4">
    <source>
        <dbReference type="EMBL" id="KAF5337127.1"/>
    </source>
</evidence>
<gene>
    <name evidence="4" type="ORF">D9611_003043</name>
</gene>
<keyword evidence="1" id="KW-0677">Repeat</keyword>
<dbReference type="Proteomes" id="UP000541558">
    <property type="component" value="Unassembled WGS sequence"/>
</dbReference>
<dbReference type="InterPro" id="IPR027417">
    <property type="entry name" value="P-loop_NTPase"/>
</dbReference>